<evidence type="ECO:0000256" key="3">
    <source>
        <dbReference type="ARBA" id="ARBA00022741"/>
    </source>
</evidence>
<dbReference type="EMBL" id="VFPT01000001">
    <property type="protein sequence ID" value="TQM94406.1"/>
    <property type="molecule type" value="Genomic_DNA"/>
</dbReference>
<dbReference type="InterPro" id="IPR042099">
    <property type="entry name" value="ANL_N_sf"/>
</dbReference>
<comment type="similarity">
    <text evidence="1">Belongs to the ATP-dependent AMP-binding enzyme family.</text>
</comment>
<evidence type="ECO:0000259" key="6">
    <source>
        <dbReference type="Pfam" id="PF13193"/>
    </source>
</evidence>
<keyword evidence="3" id="KW-0547">Nucleotide-binding</keyword>
<evidence type="ECO:0000256" key="1">
    <source>
        <dbReference type="ARBA" id="ARBA00006432"/>
    </source>
</evidence>
<keyword evidence="2" id="KW-0436">Ligase</keyword>
<dbReference type="Proteomes" id="UP000320582">
    <property type="component" value="Unassembled WGS sequence"/>
</dbReference>
<gene>
    <name evidence="7" type="ORF">BD293_3082</name>
</gene>
<dbReference type="GO" id="GO:0006633">
    <property type="term" value="P:fatty acid biosynthetic process"/>
    <property type="evidence" value="ECO:0007669"/>
    <property type="project" value="TreeGrafter"/>
</dbReference>
<protein>
    <submittedName>
        <fullName evidence="7">Acetyl-CoA synthetase</fullName>
    </submittedName>
</protein>
<dbReference type="PANTHER" id="PTHR43605:SF10">
    <property type="entry name" value="ACYL-COA SYNTHETASE MEDIUM CHAIN FAMILY MEMBER 3"/>
    <property type="match status" value="1"/>
</dbReference>
<dbReference type="InterPro" id="IPR000873">
    <property type="entry name" value="AMP-dep_synth/lig_dom"/>
</dbReference>
<dbReference type="AlphaFoldDB" id="A0A543KH44"/>
<dbReference type="InterPro" id="IPR045851">
    <property type="entry name" value="AMP-bd_C_sf"/>
</dbReference>
<evidence type="ECO:0000313" key="8">
    <source>
        <dbReference type="Proteomes" id="UP000320582"/>
    </source>
</evidence>
<dbReference type="InterPro" id="IPR025110">
    <property type="entry name" value="AMP-bd_C"/>
</dbReference>
<dbReference type="InterPro" id="IPR051087">
    <property type="entry name" value="Mitochondrial_ACSM"/>
</dbReference>
<dbReference type="Pfam" id="PF00501">
    <property type="entry name" value="AMP-binding"/>
    <property type="match status" value="1"/>
</dbReference>
<dbReference type="InterPro" id="IPR020845">
    <property type="entry name" value="AMP-binding_CS"/>
</dbReference>
<evidence type="ECO:0000259" key="5">
    <source>
        <dbReference type="Pfam" id="PF00501"/>
    </source>
</evidence>
<comment type="caution">
    <text evidence="7">The sequence shown here is derived from an EMBL/GenBank/DDBJ whole genome shotgun (WGS) entry which is preliminary data.</text>
</comment>
<evidence type="ECO:0000256" key="4">
    <source>
        <dbReference type="ARBA" id="ARBA00022840"/>
    </source>
</evidence>
<feature type="domain" description="AMP-binding enzyme C-terminal" evidence="6">
    <location>
        <begin position="451"/>
        <end position="528"/>
    </location>
</feature>
<dbReference type="GO" id="GO:0005524">
    <property type="term" value="F:ATP binding"/>
    <property type="evidence" value="ECO:0007669"/>
    <property type="project" value="UniProtKB-KW"/>
</dbReference>
<reference evidence="7 8" key="1">
    <citation type="submission" date="2019-06" db="EMBL/GenBank/DDBJ databases">
        <title>Genomic Encyclopedia of Archaeal and Bacterial Type Strains, Phase II (KMG-II): from individual species to whole genera.</title>
        <authorList>
            <person name="Goeker M."/>
        </authorList>
    </citation>
    <scope>NUCLEOTIDE SEQUENCE [LARGE SCALE GENOMIC DNA]</scope>
    <source>
        <strain evidence="7 8">DSM 18423</strain>
    </source>
</reference>
<dbReference type="Gene3D" id="3.40.50.12780">
    <property type="entry name" value="N-terminal domain of ligase-like"/>
    <property type="match status" value="1"/>
</dbReference>
<dbReference type="OrthoDB" id="9803968at2"/>
<dbReference type="PANTHER" id="PTHR43605">
    <property type="entry name" value="ACYL-COENZYME A SYNTHETASE"/>
    <property type="match status" value="1"/>
</dbReference>
<dbReference type="Gene3D" id="3.30.300.30">
    <property type="match status" value="1"/>
</dbReference>
<evidence type="ECO:0000256" key="2">
    <source>
        <dbReference type="ARBA" id="ARBA00022598"/>
    </source>
</evidence>
<name>A0A543KH44_9RHOB</name>
<dbReference type="RefSeq" id="WP_142083040.1">
    <property type="nucleotide sequence ID" value="NZ_VFPT01000001.1"/>
</dbReference>
<feature type="domain" description="AMP-dependent synthetase/ligase" evidence="5">
    <location>
        <begin position="35"/>
        <end position="401"/>
    </location>
</feature>
<proteinExistence type="inferred from homology"/>
<dbReference type="GO" id="GO:0015645">
    <property type="term" value="F:fatty acid ligase activity"/>
    <property type="evidence" value="ECO:0007669"/>
    <property type="project" value="TreeGrafter"/>
</dbReference>
<keyword evidence="4" id="KW-0067">ATP-binding</keyword>
<keyword evidence="8" id="KW-1185">Reference proteome</keyword>
<dbReference type="GO" id="GO:0016405">
    <property type="term" value="F:CoA-ligase activity"/>
    <property type="evidence" value="ECO:0007669"/>
    <property type="project" value="UniProtKB-ARBA"/>
</dbReference>
<accession>A0A543KH44</accession>
<organism evidence="7 8">
    <name type="scientific">Roseinatronobacter monicus</name>
    <dbReference type="NCBI Taxonomy" id="393481"/>
    <lineage>
        <taxon>Bacteria</taxon>
        <taxon>Pseudomonadati</taxon>
        <taxon>Pseudomonadota</taxon>
        <taxon>Alphaproteobacteria</taxon>
        <taxon>Rhodobacterales</taxon>
        <taxon>Paracoccaceae</taxon>
        <taxon>Roseinatronobacter</taxon>
    </lineage>
</organism>
<evidence type="ECO:0000313" key="7">
    <source>
        <dbReference type="EMBL" id="TQM94406.1"/>
    </source>
</evidence>
<sequence>MSRSVLPAGRDWAALRAQFQWPHPAQHNIALRCCDSWAARAPDKTALIDVASDGTARHWSYGEMARASDRLAQSFRARGVRRGDRVAVLLQQGPAVLISHFAALKLGAIVLPLFTLFGPDALLFRLGDSGARVIVTDIGDLDKIMSLRAQLPELREIYALNGAAAPVRDFWAEIAAASPHLDPVHIGPDDPAMIIYTSGTTGAPKGALHAHRFLSGHLPSVELHHAFFPQPGDTGWTPADWAWIGGLMNMALPCLYYGVPLVSHRMRKFDPDAAFDLIARHGVRNLFLPPTALKLMRDARVPQSVNIRSIGSGGESLGVEVLEWGRTALNTHINEFYGQTECNLMVTSCASVMDTVPGCMGKATPGFDVAIIHDDGTALPDGEVGEIAVRKGTPAMFLRYWNQPAQTAEKFIGAWMRTGDLGVRDGQGNFRYVAREDDVITSAGYRIGPSEIEDCLTGHPDVVMAAVVGVPDPIRTQSVCAYVVLRAGADEAGLDAALIERVRSRISPHLAPRKVVFRDSLPMTATGKIMRRALRDAEQGS</sequence>
<dbReference type="Pfam" id="PF13193">
    <property type="entry name" value="AMP-binding_C"/>
    <property type="match status" value="1"/>
</dbReference>
<dbReference type="SUPFAM" id="SSF56801">
    <property type="entry name" value="Acetyl-CoA synthetase-like"/>
    <property type="match status" value="1"/>
</dbReference>
<dbReference type="GO" id="GO:0006637">
    <property type="term" value="P:acyl-CoA metabolic process"/>
    <property type="evidence" value="ECO:0007669"/>
    <property type="project" value="TreeGrafter"/>
</dbReference>
<dbReference type="GO" id="GO:0004321">
    <property type="term" value="F:fatty-acyl-CoA synthase activity"/>
    <property type="evidence" value="ECO:0007669"/>
    <property type="project" value="TreeGrafter"/>
</dbReference>
<dbReference type="PROSITE" id="PS00455">
    <property type="entry name" value="AMP_BINDING"/>
    <property type="match status" value="1"/>
</dbReference>